<proteinExistence type="predicted"/>
<name>A0AC34GFA8_9BILA</name>
<accession>A0AC34GFA8</accession>
<evidence type="ECO:0000313" key="2">
    <source>
        <dbReference type="WBParaSite" id="ES5_v2.g28419.t1"/>
    </source>
</evidence>
<dbReference type="WBParaSite" id="ES5_v2.g28419.t1">
    <property type="protein sequence ID" value="ES5_v2.g28419.t1"/>
    <property type="gene ID" value="ES5_v2.g28419"/>
</dbReference>
<reference evidence="2" key="1">
    <citation type="submission" date="2022-11" db="UniProtKB">
        <authorList>
            <consortium name="WormBaseParasite"/>
        </authorList>
    </citation>
    <scope>IDENTIFICATION</scope>
</reference>
<organism evidence="1 2">
    <name type="scientific">Panagrolaimus sp. ES5</name>
    <dbReference type="NCBI Taxonomy" id="591445"/>
    <lineage>
        <taxon>Eukaryota</taxon>
        <taxon>Metazoa</taxon>
        <taxon>Ecdysozoa</taxon>
        <taxon>Nematoda</taxon>
        <taxon>Chromadorea</taxon>
        <taxon>Rhabditida</taxon>
        <taxon>Tylenchina</taxon>
        <taxon>Panagrolaimomorpha</taxon>
        <taxon>Panagrolaimoidea</taxon>
        <taxon>Panagrolaimidae</taxon>
        <taxon>Panagrolaimus</taxon>
    </lineage>
</organism>
<evidence type="ECO:0000313" key="1">
    <source>
        <dbReference type="Proteomes" id="UP000887579"/>
    </source>
</evidence>
<sequence length="267" mass="30359">MSGQIRRNLGRTLGHARRHHTSYLELKNKHPAPWTELQKASFQAVKVRMKSDVDNFEKYFDQWEAFVGEIDDDNEHDVEENLMNEWMDKPEYDGMICDLKDCIAVIEAQIVLKVISPGVDRTPVPTVEGTDVLQHVVTEVNAVVDSATSQSAVVTADVYSATTQTSGNNVVTDTNYFPRQPQVVKDLQPLPLVSIPTLNIPKFNGDSLKWKAFWQRFDLNIHSRPYPKVQKFDTLLGLLDGRALEEVEGFELSDENYDSVIQILVER</sequence>
<protein>
    <submittedName>
        <fullName evidence="2">Uncharacterized protein</fullName>
    </submittedName>
</protein>
<dbReference type="Proteomes" id="UP000887579">
    <property type="component" value="Unplaced"/>
</dbReference>